<accession>A0A6B0GE28</accession>
<dbReference type="OrthoDB" id="114973at2157"/>
<evidence type="ECO:0000256" key="5">
    <source>
        <dbReference type="ARBA" id="ARBA00022692"/>
    </source>
</evidence>
<protein>
    <recommendedName>
        <fullName evidence="9">Glycosyltransferase RgtA/B/C/D-like domain-containing protein</fullName>
    </recommendedName>
</protein>
<evidence type="ECO:0000256" key="3">
    <source>
        <dbReference type="ARBA" id="ARBA00022676"/>
    </source>
</evidence>
<feature type="transmembrane region" description="Helical" evidence="8">
    <location>
        <begin position="262"/>
        <end position="284"/>
    </location>
</feature>
<evidence type="ECO:0000256" key="1">
    <source>
        <dbReference type="ARBA" id="ARBA00004651"/>
    </source>
</evidence>
<dbReference type="PANTHER" id="PTHR33908">
    <property type="entry name" value="MANNOSYLTRANSFERASE YKCB-RELATED"/>
    <property type="match status" value="1"/>
</dbReference>
<feature type="transmembrane region" description="Helical" evidence="8">
    <location>
        <begin position="12"/>
        <end position="29"/>
    </location>
</feature>
<feature type="transmembrane region" description="Helical" evidence="8">
    <location>
        <begin position="364"/>
        <end position="382"/>
    </location>
</feature>
<reference evidence="10 11" key="1">
    <citation type="submission" date="2019-12" db="EMBL/GenBank/DDBJ databases">
        <title>Halocatena pleomorpha gen. nov. sp. nov., an extremely halophilic archaeon of family Halobacteriaceae isolated from saltpan soil.</title>
        <authorList>
            <person name="Pal Y."/>
            <person name="Verma A."/>
            <person name="Krishnamurthi S."/>
            <person name="Kumar P."/>
        </authorList>
    </citation>
    <scope>NUCLEOTIDE SEQUENCE [LARGE SCALE GENOMIC DNA]</scope>
    <source>
        <strain evidence="10 11">JCM 16495</strain>
    </source>
</reference>
<name>A0A6B0GE28_9EURY</name>
<dbReference type="InterPro" id="IPR050297">
    <property type="entry name" value="LipidA_mod_glycosyltrf_83"/>
</dbReference>
<sequence length="509" mass="55874">MRRCRSLNARHGLFAIVLVGAVVRLYGLGGESLWTDELITLEFVQQYSTLELLVRIPLEQPHLPLYYVVLDLWVSVAGTSATALRFPSVAFSVLAIPFVYLVGRDLFEETAGLVAALLFALTQFHVYHAQEVRMYSLVALLTLVSLWLFVRLFEETATRRTTVAYVLATVALVLTHPFAALVVLAEGCYVVVRLATGRSVPRALTVGSAAIAVAFVPVAFMVLTRLSLGGTASTPFPYIPPPTPGLVARVTLQFFAQTAVPALSLFVGAVVVGGLALGVTDGCVSKSLSRSPRATLRGLRERIELSSEPGVELLVVWLVATFVVPIAVSWVLFPVFWPRYVLPASLALYLLIGRGVTRVKRPQLRVAMVVLLLVAVVPVTAYELTTDTREQWDEATAYVENEASEGALVVVADQITERGFEHYRTRSDLDVEGVVVADSGTGRSPTTDEEISALLEGHDEVWLVFSHTDSSTERELQRLTRENGYVSDEKAERTFVGVTVHRYEREGER</sequence>
<keyword evidence="2" id="KW-1003">Cell membrane</keyword>
<keyword evidence="11" id="KW-1185">Reference proteome</keyword>
<evidence type="ECO:0000313" key="10">
    <source>
        <dbReference type="EMBL" id="MWG33196.1"/>
    </source>
</evidence>
<feature type="transmembrane region" description="Helical" evidence="8">
    <location>
        <begin position="165"/>
        <end position="192"/>
    </location>
</feature>
<keyword evidence="4" id="KW-0808">Transferase</keyword>
<organism evidence="10 11">
    <name type="scientific">Halomarina oriensis</name>
    <dbReference type="NCBI Taxonomy" id="671145"/>
    <lineage>
        <taxon>Archaea</taxon>
        <taxon>Methanobacteriati</taxon>
        <taxon>Methanobacteriota</taxon>
        <taxon>Stenosarchaea group</taxon>
        <taxon>Halobacteria</taxon>
        <taxon>Halobacteriales</taxon>
        <taxon>Natronomonadaceae</taxon>
        <taxon>Halomarina</taxon>
    </lineage>
</organism>
<dbReference type="GO" id="GO:0005886">
    <property type="term" value="C:plasma membrane"/>
    <property type="evidence" value="ECO:0007669"/>
    <property type="project" value="UniProtKB-SubCell"/>
</dbReference>
<evidence type="ECO:0000313" key="11">
    <source>
        <dbReference type="Proteomes" id="UP000451471"/>
    </source>
</evidence>
<dbReference type="RefSeq" id="WP_158202927.1">
    <property type="nucleotide sequence ID" value="NZ_WSZK01000005.1"/>
</dbReference>
<keyword evidence="3" id="KW-0328">Glycosyltransferase</keyword>
<comment type="subcellular location">
    <subcellularLocation>
        <location evidence="1">Cell membrane</location>
        <topology evidence="1">Multi-pass membrane protein</topology>
    </subcellularLocation>
</comment>
<dbReference type="AlphaFoldDB" id="A0A6B0GE28"/>
<dbReference type="Pfam" id="PF13231">
    <property type="entry name" value="PMT_2"/>
    <property type="match status" value="1"/>
</dbReference>
<feature type="transmembrane region" description="Helical" evidence="8">
    <location>
        <begin position="204"/>
        <end position="224"/>
    </location>
</feature>
<evidence type="ECO:0000256" key="8">
    <source>
        <dbReference type="SAM" id="Phobius"/>
    </source>
</evidence>
<gene>
    <name evidence="10" type="ORF">GQS65_01610</name>
</gene>
<evidence type="ECO:0000256" key="2">
    <source>
        <dbReference type="ARBA" id="ARBA00022475"/>
    </source>
</evidence>
<evidence type="ECO:0000259" key="9">
    <source>
        <dbReference type="Pfam" id="PF13231"/>
    </source>
</evidence>
<feature type="transmembrane region" description="Helical" evidence="8">
    <location>
        <begin position="134"/>
        <end position="153"/>
    </location>
</feature>
<evidence type="ECO:0000256" key="4">
    <source>
        <dbReference type="ARBA" id="ARBA00022679"/>
    </source>
</evidence>
<comment type="caution">
    <text evidence="10">The sequence shown here is derived from an EMBL/GenBank/DDBJ whole genome shotgun (WGS) entry which is preliminary data.</text>
</comment>
<proteinExistence type="predicted"/>
<dbReference type="GO" id="GO:0016763">
    <property type="term" value="F:pentosyltransferase activity"/>
    <property type="evidence" value="ECO:0007669"/>
    <property type="project" value="TreeGrafter"/>
</dbReference>
<keyword evidence="5 8" id="KW-0812">Transmembrane</keyword>
<dbReference type="Proteomes" id="UP000451471">
    <property type="component" value="Unassembled WGS sequence"/>
</dbReference>
<feature type="domain" description="Glycosyltransferase RgtA/B/C/D-like" evidence="9">
    <location>
        <begin position="64"/>
        <end position="218"/>
    </location>
</feature>
<feature type="transmembrane region" description="Helical" evidence="8">
    <location>
        <begin position="83"/>
        <end position="103"/>
    </location>
</feature>
<evidence type="ECO:0000256" key="7">
    <source>
        <dbReference type="ARBA" id="ARBA00023136"/>
    </source>
</evidence>
<keyword evidence="7 8" id="KW-0472">Membrane</keyword>
<feature type="transmembrane region" description="Helical" evidence="8">
    <location>
        <begin position="310"/>
        <end position="333"/>
    </location>
</feature>
<dbReference type="EMBL" id="WSZK01000005">
    <property type="protein sequence ID" value="MWG33196.1"/>
    <property type="molecule type" value="Genomic_DNA"/>
</dbReference>
<dbReference type="InterPro" id="IPR038731">
    <property type="entry name" value="RgtA/B/C-like"/>
</dbReference>
<keyword evidence="6 8" id="KW-1133">Transmembrane helix</keyword>
<dbReference type="GO" id="GO:0008610">
    <property type="term" value="P:lipid biosynthetic process"/>
    <property type="evidence" value="ECO:0007669"/>
    <property type="project" value="UniProtKB-ARBA"/>
</dbReference>
<dbReference type="PANTHER" id="PTHR33908:SF11">
    <property type="entry name" value="MEMBRANE PROTEIN"/>
    <property type="match status" value="1"/>
</dbReference>
<feature type="transmembrane region" description="Helical" evidence="8">
    <location>
        <begin position="110"/>
        <end position="128"/>
    </location>
</feature>
<evidence type="ECO:0000256" key="6">
    <source>
        <dbReference type="ARBA" id="ARBA00022989"/>
    </source>
</evidence>